<sequence>ISHYQSCNLVRKTLSSKEIGKDIFQLMEKCNLSLKEVEKQIPIKNGKKYLNAYYKDIEKKTLH</sequence>
<dbReference type="AlphaFoldDB" id="A0A0F9JXF7"/>
<feature type="non-terminal residue" evidence="1">
    <location>
        <position position="1"/>
    </location>
</feature>
<evidence type="ECO:0000313" key="1">
    <source>
        <dbReference type="EMBL" id="KKM74393.1"/>
    </source>
</evidence>
<dbReference type="EMBL" id="LAZR01009147">
    <property type="protein sequence ID" value="KKM74393.1"/>
    <property type="molecule type" value="Genomic_DNA"/>
</dbReference>
<protein>
    <submittedName>
        <fullName evidence="1">Uncharacterized protein</fullName>
    </submittedName>
</protein>
<gene>
    <name evidence="1" type="ORF">LCGC14_1400720</name>
</gene>
<reference evidence="1" key="1">
    <citation type="journal article" date="2015" name="Nature">
        <title>Complex archaea that bridge the gap between prokaryotes and eukaryotes.</title>
        <authorList>
            <person name="Spang A."/>
            <person name="Saw J.H."/>
            <person name="Jorgensen S.L."/>
            <person name="Zaremba-Niedzwiedzka K."/>
            <person name="Martijn J."/>
            <person name="Lind A.E."/>
            <person name="van Eijk R."/>
            <person name="Schleper C."/>
            <person name="Guy L."/>
            <person name="Ettema T.J."/>
        </authorList>
    </citation>
    <scope>NUCLEOTIDE SEQUENCE</scope>
</reference>
<accession>A0A0F9JXF7</accession>
<comment type="caution">
    <text evidence="1">The sequence shown here is derived from an EMBL/GenBank/DDBJ whole genome shotgun (WGS) entry which is preliminary data.</text>
</comment>
<proteinExistence type="predicted"/>
<name>A0A0F9JXF7_9ZZZZ</name>
<organism evidence="1">
    <name type="scientific">marine sediment metagenome</name>
    <dbReference type="NCBI Taxonomy" id="412755"/>
    <lineage>
        <taxon>unclassified sequences</taxon>
        <taxon>metagenomes</taxon>
        <taxon>ecological metagenomes</taxon>
    </lineage>
</organism>